<feature type="compositionally biased region" description="Basic and acidic residues" evidence="1">
    <location>
        <begin position="53"/>
        <end position="72"/>
    </location>
</feature>
<evidence type="ECO:0000256" key="2">
    <source>
        <dbReference type="SAM" id="SignalP"/>
    </source>
</evidence>
<feature type="region of interest" description="Disordered" evidence="1">
    <location>
        <begin position="23"/>
        <end position="181"/>
    </location>
</feature>
<dbReference type="AlphaFoldDB" id="A0A8D8Q4H2"/>
<name>A0A8D8Q4H2_9HEMI</name>
<feature type="signal peptide" evidence="2">
    <location>
        <begin position="1"/>
        <end position="18"/>
    </location>
</feature>
<reference evidence="3" key="1">
    <citation type="submission" date="2021-05" db="EMBL/GenBank/DDBJ databases">
        <authorList>
            <person name="Alioto T."/>
            <person name="Alioto T."/>
            <person name="Gomez Garrido J."/>
        </authorList>
    </citation>
    <scope>NUCLEOTIDE SEQUENCE</scope>
</reference>
<feature type="region of interest" description="Disordered" evidence="1">
    <location>
        <begin position="227"/>
        <end position="258"/>
    </location>
</feature>
<dbReference type="EMBL" id="HBUF01058637">
    <property type="protein sequence ID" value="CAG6624968.1"/>
    <property type="molecule type" value="Transcribed_RNA"/>
</dbReference>
<proteinExistence type="predicted"/>
<evidence type="ECO:0000313" key="3">
    <source>
        <dbReference type="EMBL" id="CAG6624968.1"/>
    </source>
</evidence>
<feature type="compositionally biased region" description="Basic and acidic residues" evidence="1">
    <location>
        <begin position="23"/>
        <end position="39"/>
    </location>
</feature>
<protein>
    <submittedName>
        <fullName evidence="3">Uncharacterized protein</fullName>
    </submittedName>
</protein>
<sequence length="385" mass="40438">MNSRVLLICLLVAGCALADDEITEKPTDAPAPEEAKVEETTTEAAATPAALEAAKETPAETPAADKKEESGEKPAPAPVEPVTGSGETKAENPAEAGKLGDLLNVATTGEPGTEDAGKNKDTPPGGEQLNSADDLKDKLNKASEPKTSGEKIDTQPRELKTSGEETAKKPENLDTDTAKKPETVDVVKKLADSPADTLAAAPVPVKPVETNPNPIVNVPAKVVGVPNTDNAGNAAQHVDVPPKSSYSAGNPKPPADHKMTSTEQRAFVCNLPISEGELCPMTINLEENVGISDPGANAYCNDVIAAPMGYHGFCVVLMKSDPTTGTPIYTRTCAYYDKERSKCSTNFLTTEAVKNSTQVKYTCDNGVTHYVPTSCVKRQKALTVE</sequence>
<evidence type="ECO:0000256" key="1">
    <source>
        <dbReference type="SAM" id="MobiDB-lite"/>
    </source>
</evidence>
<feature type="compositionally biased region" description="Low complexity" evidence="1">
    <location>
        <begin position="42"/>
        <end position="52"/>
    </location>
</feature>
<organism evidence="3">
    <name type="scientific">Cacopsylla melanoneura</name>
    <dbReference type="NCBI Taxonomy" id="428564"/>
    <lineage>
        <taxon>Eukaryota</taxon>
        <taxon>Metazoa</taxon>
        <taxon>Ecdysozoa</taxon>
        <taxon>Arthropoda</taxon>
        <taxon>Hexapoda</taxon>
        <taxon>Insecta</taxon>
        <taxon>Pterygota</taxon>
        <taxon>Neoptera</taxon>
        <taxon>Paraneoptera</taxon>
        <taxon>Hemiptera</taxon>
        <taxon>Sternorrhyncha</taxon>
        <taxon>Psylloidea</taxon>
        <taxon>Psyllidae</taxon>
        <taxon>Psyllinae</taxon>
        <taxon>Cacopsylla</taxon>
    </lineage>
</organism>
<keyword evidence="2" id="KW-0732">Signal</keyword>
<accession>A0A8D8Q4H2</accession>
<feature type="chain" id="PRO_5034467301" evidence="2">
    <location>
        <begin position="19"/>
        <end position="385"/>
    </location>
</feature>
<feature type="compositionally biased region" description="Basic and acidic residues" evidence="1">
    <location>
        <begin position="133"/>
        <end position="181"/>
    </location>
</feature>
<dbReference type="PROSITE" id="PS51257">
    <property type="entry name" value="PROKAR_LIPOPROTEIN"/>
    <property type="match status" value="1"/>
</dbReference>